<dbReference type="AlphaFoldDB" id="A0AAN0JEU5"/>
<dbReference type="GO" id="GO:0043111">
    <property type="term" value="P:replication fork arrest"/>
    <property type="evidence" value="ECO:0007669"/>
    <property type="project" value="TreeGrafter"/>
</dbReference>
<sequence length="286" mass="33279">MSDMNMLPEHSPEHELVRRGLTKPELIRLMVAYHGLVTKVKDKYYKGPRCLAYVRHLIRALRYDNDLCEVRRRLGNARVLQEDLIPLLIYFNDDIPLRNDIIRLLVNFTQPVILLFCKSHGHKDPATAKCMIQVSQYLQQYKKEFTVERVMNVLGSILAELCGKDREDHDDDDDIIIDRILLLFRNILHIPSDPAEEKRTDDDVDAHGQIIWNLHINGIFELLLFVGSNPNKTQWCIHVLEIVFLLLREQTPSNLATADVLVQVAQSFAERQNDEKLVVWGNMLYM</sequence>
<comment type="subcellular location">
    <subcellularLocation>
        <location evidence="1">Nucleus</location>
    </subcellularLocation>
</comment>
<reference evidence="6" key="1">
    <citation type="journal article" date="2010" name="Nature">
        <title>The Amphimedon queenslandica genome and the evolution of animal complexity.</title>
        <authorList>
            <person name="Srivastava M."/>
            <person name="Simakov O."/>
            <person name="Chapman J."/>
            <person name="Fahey B."/>
            <person name="Gauthier M.E."/>
            <person name="Mitros T."/>
            <person name="Richards G.S."/>
            <person name="Conaco C."/>
            <person name="Dacre M."/>
            <person name="Hellsten U."/>
            <person name="Larroux C."/>
            <person name="Putnam N.H."/>
            <person name="Stanke M."/>
            <person name="Adamska M."/>
            <person name="Darling A."/>
            <person name="Degnan S.M."/>
            <person name="Oakley T.H."/>
            <person name="Plachetzki D.C."/>
            <person name="Zhai Y."/>
            <person name="Adamski M."/>
            <person name="Calcino A."/>
            <person name="Cummins S.F."/>
            <person name="Goodstein D.M."/>
            <person name="Harris C."/>
            <person name="Jackson D.J."/>
            <person name="Leys S.P."/>
            <person name="Shu S."/>
            <person name="Woodcroft B.J."/>
            <person name="Vervoort M."/>
            <person name="Kosik K.S."/>
            <person name="Manning G."/>
            <person name="Degnan B.M."/>
            <person name="Rokhsar D.S."/>
        </authorList>
    </citation>
    <scope>NUCLEOTIDE SEQUENCE [LARGE SCALE GENOMIC DNA]</scope>
</reference>
<keyword evidence="2" id="KW-0539">Nucleus</keyword>
<evidence type="ECO:0000313" key="6">
    <source>
        <dbReference type="Proteomes" id="UP000007879"/>
    </source>
</evidence>
<dbReference type="GO" id="GO:0003677">
    <property type="term" value="F:DNA binding"/>
    <property type="evidence" value="ECO:0007669"/>
    <property type="project" value="TreeGrafter"/>
</dbReference>
<proteinExistence type="predicted"/>
<dbReference type="PANTHER" id="PTHR22940">
    <property type="entry name" value="TIMEOUT/TIMELESS-2"/>
    <property type="match status" value="1"/>
</dbReference>
<keyword evidence="6" id="KW-1185">Reference proteome</keyword>
<evidence type="ECO:0000256" key="1">
    <source>
        <dbReference type="ARBA" id="ARBA00004123"/>
    </source>
</evidence>
<dbReference type="KEGG" id="aqu:100632170"/>
<organism evidence="5 6">
    <name type="scientific">Amphimedon queenslandica</name>
    <name type="common">Sponge</name>
    <dbReference type="NCBI Taxonomy" id="400682"/>
    <lineage>
        <taxon>Eukaryota</taxon>
        <taxon>Metazoa</taxon>
        <taxon>Porifera</taxon>
        <taxon>Demospongiae</taxon>
        <taxon>Heteroscleromorpha</taxon>
        <taxon>Haplosclerida</taxon>
        <taxon>Niphatidae</taxon>
        <taxon>Amphimedon</taxon>
    </lineage>
</organism>
<dbReference type="Pfam" id="PF04821">
    <property type="entry name" value="TIMELESS"/>
    <property type="match status" value="1"/>
</dbReference>
<dbReference type="Proteomes" id="UP000007879">
    <property type="component" value="Unassembled WGS sequence"/>
</dbReference>
<evidence type="ECO:0000256" key="2">
    <source>
        <dbReference type="ARBA" id="ARBA00023242"/>
    </source>
</evidence>
<dbReference type="RefSeq" id="XP_019855550.1">
    <property type="nucleotide sequence ID" value="XM_019999991.1"/>
</dbReference>
<dbReference type="EnsemblMetazoa" id="XM_019999991.1">
    <property type="protein sequence ID" value="XP_019855550.1"/>
    <property type="gene ID" value="LOC100632170"/>
</dbReference>
<reference evidence="5" key="2">
    <citation type="submission" date="2024-06" db="UniProtKB">
        <authorList>
            <consortium name="EnsemblMetazoa"/>
        </authorList>
    </citation>
    <scope>IDENTIFICATION</scope>
</reference>
<dbReference type="GO" id="GO:0031298">
    <property type="term" value="C:replication fork protection complex"/>
    <property type="evidence" value="ECO:0007669"/>
    <property type="project" value="TreeGrafter"/>
</dbReference>
<evidence type="ECO:0000313" key="5">
    <source>
        <dbReference type="EnsemblMetazoa" id="XP_019855550.1"/>
    </source>
</evidence>
<evidence type="ECO:0000259" key="4">
    <source>
        <dbReference type="Pfam" id="PF04821"/>
    </source>
</evidence>
<dbReference type="InterPro" id="IPR006906">
    <property type="entry name" value="Timeless_N"/>
</dbReference>
<protein>
    <recommendedName>
        <fullName evidence="4">Timeless N-terminal domain-containing protein</fullName>
    </recommendedName>
</protein>
<evidence type="ECO:0000256" key="3">
    <source>
        <dbReference type="ARBA" id="ARBA00023306"/>
    </source>
</evidence>
<dbReference type="GO" id="GO:0006281">
    <property type="term" value="P:DNA repair"/>
    <property type="evidence" value="ECO:0007669"/>
    <property type="project" value="TreeGrafter"/>
</dbReference>
<dbReference type="PANTHER" id="PTHR22940:SF4">
    <property type="entry name" value="PROTEIN TIMELESS HOMOLOG"/>
    <property type="match status" value="1"/>
</dbReference>
<feature type="domain" description="Timeless N-terminal" evidence="4">
    <location>
        <begin position="43"/>
        <end position="264"/>
    </location>
</feature>
<keyword evidence="3" id="KW-0131">Cell cycle</keyword>
<dbReference type="GO" id="GO:0000076">
    <property type="term" value="P:DNA replication checkpoint signaling"/>
    <property type="evidence" value="ECO:0007669"/>
    <property type="project" value="TreeGrafter"/>
</dbReference>
<name>A0AAN0JEU5_AMPQE</name>
<dbReference type="InterPro" id="IPR044998">
    <property type="entry name" value="Timeless"/>
</dbReference>
<dbReference type="GeneID" id="100632170"/>
<accession>A0AAN0JEU5</accession>